<dbReference type="InterPro" id="IPR001434">
    <property type="entry name" value="OmcB-like_DUF11"/>
</dbReference>
<feature type="chain" id="PRO_5021995135" description="DUF11 domain-containing protein" evidence="1">
    <location>
        <begin position="30"/>
        <end position="450"/>
    </location>
</feature>
<feature type="signal peptide" evidence="1">
    <location>
        <begin position="1"/>
        <end position="29"/>
    </location>
</feature>
<dbReference type="Pfam" id="PF01345">
    <property type="entry name" value="DUF11"/>
    <property type="match status" value="1"/>
</dbReference>
<dbReference type="InterPro" id="IPR047589">
    <property type="entry name" value="DUF11_rpt"/>
</dbReference>
<proteinExistence type="predicted"/>
<protein>
    <recommendedName>
        <fullName evidence="2">DUF11 domain-containing protein</fullName>
    </recommendedName>
</protein>
<dbReference type="Proteomes" id="UP000319817">
    <property type="component" value="Chromosome"/>
</dbReference>
<feature type="domain" description="DUF11" evidence="2">
    <location>
        <begin position="356"/>
        <end position="409"/>
    </location>
</feature>
<evidence type="ECO:0000256" key="1">
    <source>
        <dbReference type="SAM" id="SignalP"/>
    </source>
</evidence>
<sequence length="450" mass="48791" precursor="true">MKRSFFETTTVCALVCLFLVGCQTSNPSAMGPGSFGTPLIAPQASLHAPQASNDAQQNVELSAPAAAGVTQVAFEQSVPVETVGFANGPLRVAVGALANRGANCNTNQHASECQSCNSGACGPKTGDCQTCGPQGYVEYVPQGWNAFGVDPQEFICDGGDHEPKARLTRDDQINGLQPEDTVVHYTSEAGDIKFQPSNRVCVYSPRFASIRKITGAVAGEKVTGLNQVDRPLGTEGINKDLPGLVMRDTTELARADMVKRLDFIRDRNRGVRVEGDLAPIQRSNVLEMMTTISALELNLLLDEQKALLEEHASAAIAWTIGESVQVAIEDMKPPVLTRDDSVEAFTVYEFPDAGRLRIIKMADKAHAQPGEEVGFVIRVQNVGDSTVNNVVITDNLVSRLEYVAESQTTDLKADFEAFPNSSESLRLEWRLSQELKVGESLLIEFRCKMR</sequence>
<keyword evidence="1" id="KW-0732">Signal</keyword>
<dbReference type="RefSeq" id="WP_145416569.1">
    <property type="nucleotide sequence ID" value="NZ_CP036526.1"/>
</dbReference>
<dbReference type="NCBIfam" id="TIGR01451">
    <property type="entry name" value="B_ant_repeat"/>
    <property type="match status" value="1"/>
</dbReference>
<organism evidence="3 4">
    <name type="scientific">Stieleria marina</name>
    <dbReference type="NCBI Taxonomy" id="1930275"/>
    <lineage>
        <taxon>Bacteria</taxon>
        <taxon>Pseudomonadati</taxon>
        <taxon>Planctomycetota</taxon>
        <taxon>Planctomycetia</taxon>
        <taxon>Pirellulales</taxon>
        <taxon>Pirellulaceae</taxon>
        <taxon>Stieleria</taxon>
    </lineage>
</organism>
<dbReference type="OrthoDB" id="252486at2"/>
<keyword evidence="4" id="KW-1185">Reference proteome</keyword>
<reference evidence="3 4" key="1">
    <citation type="submission" date="2019-02" db="EMBL/GenBank/DDBJ databases">
        <title>Deep-cultivation of Planctomycetes and their phenomic and genomic characterization uncovers novel biology.</title>
        <authorList>
            <person name="Wiegand S."/>
            <person name="Jogler M."/>
            <person name="Boedeker C."/>
            <person name="Pinto D."/>
            <person name="Vollmers J."/>
            <person name="Rivas-Marin E."/>
            <person name="Kohn T."/>
            <person name="Peeters S.H."/>
            <person name="Heuer A."/>
            <person name="Rast P."/>
            <person name="Oberbeckmann S."/>
            <person name="Bunk B."/>
            <person name="Jeske O."/>
            <person name="Meyerdierks A."/>
            <person name="Storesund J.E."/>
            <person name="Kallscheuer N."/>
            <person name="Luecker S."/>
            <person name="Lage O.M."/>
            <person name="Pohl T."/>
            <person name="Merkel B.J."/>
            <person name="Hornburger P."/>
            <person name="Mueller R.-W."/>
            <person name="Bruemmer F."/>
            <person name="Labrenz M."/>
            <person name="Spormann A.M."/>
            <person name="Op den Camp H."/>
            <person name="Overmann J."/>
            <person name="Amann R."/>
            <person name="Jetten M.S.M."/>
            <person name="Mascher T."/>
            <person name="Medema M.H."/>
            <person name="Devos D.P."/>
            <person name="Kaster A.-K."/>
            <person name="Ovreas L."/>
            <person name="Rohde M."/>
            <person name="Galperin M.Y."/>
            <person name="Jogler C."/>
        </authorList>
    </citation>
    <scope>NUCLEOTIDE SEQUENCE [LARGE SCALE GENOMIC DNA]</scope>
    <source>
        <strain evidence="3 4">K23_9</strain>
    </source>
</reference>
<evidence type="ECO:0000313" key="3">
    <source>
        <dbReference type="EMBL" id="QDT09099.1"/>
    </source>
</evidence>
<name>A0A517NPQ5_9BACT</name>
<dbReference type="PROSITE" id="PS51257">
    <property type="entry name" value="PROKAR_LIPOPROTEIN"/>
    <property type="match status" value="1"/>
</dbReference>
<evidence type="ECO:0000259" key="2">
    <source>
        <dbReference type="Pfam" id="PF01345"/>
    </source>
</evidence>
<evidence type="ECO:0000313" key="4">
    <source>
        <dbReference type="Proteomes" id="UP000319817"/>
    </source>
</evidence>
<gene>
    <name evidence="3" type="ORF">K239x_10440</name>
</gene>
<accession>A0A517NPQ5</accession>
<dbReference type="AlphaFoldDB" id="A0A517NPQ5"/>
<dbReference type="EMBL" id="CP036526">
    <property type="protein sequence ID" value="QDT09099.1"/>
    <property type="molecule type" value="Genomic_DNA"/>
</dbReference>